<evidence type="ECO:0000256" key="13">
    <source>
        <dbReference type="ARBA" id="ARBA00022777"/>
    </source>
</evidence>
<dbReference type="Pfam" id="PF02283">
    <property type="entry name" value="CobU"/>
    <property type="match status" value="1"/>
</dbReference>
<reference evidence="19" key="1">
    <citation type="journal article" date="2019" name="Int. J. Syst. Evol. Microbiol.">
        <title>The Global Catalogue of Microorganisms (GCM) 10K type strain sequencing project: providing services to taxonomists for standard genome sequencing and annotation.</title>
        <authorList>
            <consortium name="The Broad Institute Genomics Platform"/>
            <consortium name="The Broad Institute Genome Sequencing Center for Infectious Disease"/>
            <person name="Wu L."/>
            <person name="Ma J."/>
        </authorList>
    </citation>
    <scope>NUCLEOTIDE SEQUENCE [LARGE SCALE GENOMIC DNA]</scope>
    <source>
        <strain evidence="19">KCTC 13528</strain>
    </source>
</reference>
<sequence>MGTVTTVIGGARSGKTAWAEREALNRHEQTGAPLIYLASGVAFDQEMKQRIKRHQKDRQDQHWLTIEQPVNLTDAIDKCPEGAIVVWDCVTTWLTNELMQRTEKGRMLHDLMMFLRTVRMHADLYIISNEVLSEPVFIEGFTAVYQRLIGEVHQLLVKESNYAIEMEAGLALVRKGGAADDS</sequence>
<keyword evidence="11" id="KW-0808">Transferase</keyword>
<evidence type="ECO:0000256" key="11">
    <source>
        <dbReference type="ARBA" id="ARBA00022679"/>
    </source>
</evidence>
<evidence type="ECO:0000256" key="7">
    <source>
        <dbReference type="ARBA" id="ARBA00007490"/>
    </source>
</evidence>
<dbReference type="PIRSF" id="PIRSF006135">
    <property type="entry name" value="CobU"/>
    <property type="match status" value="1"/>
</dbReference>
<evidence type="ECO:0000256" key="15">
    <source>
        <dbReference type="ARBA" id="ARBA00023134"/>
    </source>
</evidence>
<name>A0ABW5ZHT8_9BACL</name>
<dbReference type="EMBL" id="JBHUPG010000021">
    <property type="protein sequence ID" value="MFD2912448.1"/>
    <property type="molecule type" value="Genomic_DNA"/>
</dbReference>
<gene>
    <name evidence="18" type="ORF">ACFS5P_11235</name>
</gene>
<evidence type="ECO:0000256" key="17">
    <source>
        <dbReference type="ARBA" id="ARBA00030571"/>
    </source>
</evidence>
<comment type="similarity">
    <text evidence="7">Belongs to the CobU/CobP family.</text>
</comment>
<keyword evidence="13 18" id="KW-0418">Kinase</keyword>
<evidence type="ECO:0000256" key="6">
    <source>
        <dbReference type="ARBA" id="ARBA00005159"/>
    </source>
</evidence>
<evidence type="ECO:0000256" key="8">
    <source>
        <dbReference type="ARBA" id="ARBA00012016"/>
    </source>
</evidence>
<dbReference type="Gene3D" id="3.40.50.300">
    <property type="entry name" value="P-loop containing nucleotide triphosphate hydrolases"/>
    <property type="match status" value="1"/>
</dbReference>
<dbReference type="PANTHER" id="PTHR34848">
    <property type="match status" value="1"/>
</dbReference>
<protein>
    <recommendedName>
        <fullName evidence="16">Adenosylcobinamide kinase</fullName>
        <ecNumber evidence="8">2.7.1.156</ecNumber>
        <ecNumber evidence="9">2.7.7.62</ecNumber>
    </recommendedName>
    <alternativeName>
        <fullName evidence="17">Adenosylcobinamide-phosphate guanylyltransferase</fullName>
    </alternativeName>
</protein>
<dbReference type="InterPro" id="IPR027417">
    <property type="entry name" value="P-loop_NTPase"/>
</dbReference>
<comment type="function">
    <text evidence="4">Catalyzes ATP-dependent phosphorylation of adenosylcobinamide and addition of GMP to adenosylcobinamide phosphate.</text>
</comment>
<dbReference type="Proteomes" id="UP001597561">
    <property type="component" value="Unassembled WGS sequence"/>
</dbReference>
<evidence type="ECO:0000256" key="2">
    <source>
        <dbReference type="ARBA" id="ARBA00000711"/>
    </source>
</evidence>
<evidence type="ECO:0000313" key="19">
    <source>
        <dbReference type="Proteomes" id="UP001597561"/>
    </source>
</evidence>
<dbReference type="EC" id="2.7.7.62" evidence="9"/>
<evidence type="ECO:0000256" key="14">
    <source>
        <dbReference type="ARBA" id="ARBA00022840"/>
    </source>
</evidence>
<comment type="caution">
    <text evidence="18">The sequence shown here is derived from an EMBL/GenBank/DDBJ whole genome shotgun (WGS) entry which is preliminary data.</text>
</comment>
<accession>A0ABW5ZHT8</accession>
<dbReference type="GO" id="GO:0016779">
    <property type="term" value="F:nucleotidyltransferase activity"/>
    <property type="evidence" value="ECO:0007669"/>
    <property type="project" value="UniProtKB-KW"/>
</dbReference>
<evidence type="ECO:0000256" key="9">
    <source>
        <dbReference type="ARBA" id="ARBA00012523"/>
    </source>
</evidence>
<keyword evidence="12" id="KW-0547">Nucleotide-binding</keyword>
<comment type="catalytic activity">
    <reaction evidence="3">
        <text>adenosylcob(III)inamide + GTP = adenosylcob(III)inamide phosphate + GDP + H(+)</text>
        <dbReference type="Rhea" id="RHEA:15765"/>
        <dbReference type="ChEBI" id="CHEBI:2480"/>
        <dbReference type="ChEBI" id="CHEBI:15378"/>
        <dbReference type="ChEBI" id="CHEBI:37565"/>
        <dbReference type="ChEBI" id="CHEBI:58189"/>
        <dbReference type="ChEBI" id="CHEBI:58502"/>
        <dbReference type="EC" id="2.7.1.156"/>
    </reaction>
</comment>
<keyword evidence="18" id="KW-0548">Nucleotidyltransferase</keyword>
<comment type="pathway">
    <text evidence="5">Cofactor biosynthesis; adenosylcobalamin biosynthesis; adenosylcobalamin from cob(II)yrinate a,c-diamide: step 6/7.</text>
</comment>
<dbReference type="EC" id="2.7.1.156" evidence="8"/>
<comment type="catalytic activity">
    <reaction evidence="1">
        <text>adenosylcob(III)inamide + ATP = adenosylcob(III)inamide phosphate + ADP + H(+)</text>
        <dbReference type="Rhea" id="RHEA:15769"/>
        <dbReference type="ChEBI" id="CHEBI:2480"/>
        <dbReference type="ChEBI" id="CHEBI:15378"/>
        <dbReference type="ChEBI" id="CHEBI:30616"/>
        <dbReference type="ChEBI" id="CHEBI:58502"/>
        <dbReference type="ChEBI" id="CHEBI:456216"/>
        <dbReference type="EC" id="2.7.1.156"/>
    </reaction>
</comment>
<evidence type="ECO:0000256" key="16">
    <source>
        <dbReference type="ARBA" id="ARBA00029570"/>
    </source>
</evidence>
<comment type="catalytic activity">
    <reaction evidence="2">
        <text>adenosylcob(III)inamide phosphate + GTP + H(+) = adenosylcob(III)inamide-GDP + diphosphate</text>
        <dbReference type="Rhea" id="RHEA:22712"/>
        <dbReference type="ChEBI" id="CHEBI:15378"/>
        <dbReference type="ChEBI" id="CHEBI:33019"/>
        <dbReference type="ChEBI" id="CHEBI:37565"/>
        <dbReference type="ChEBI" id="CHEBI:58502"/>
        <dbReference type="ChEBI" id="CHEBI:60487"/>
        <dbReference type="EC" id="2.7.7.62"/>
    </reaction>
</comment>
<dbReference type="RefSeq" id="WP_204730830.1">
    <property type="nucleotide sequence ID" value="NZ_JAFBDK010000026.1"/>
</dbReference>
<evidence type="ECO:0000256" key="1">
    <source>
        <dbReference type="ARBA" id="ARBA00000312"/>
    </source>
</evidence>
<keyword evidence="10" id="KW-0169">Cobalamin biosynthesis</keyword>
<dbReference type="SUPFAM" id="SSF52540">
    <property type="entry name" value="P-loop containing nucleoside triphosphate hydrolases"/>
    <property type="match status" value="1"/>
</dbReference>
<dbReference type="GO" id="GO:0016301">
    <property type="term" value="F:kinase activity"/>
    <property type="evidence" value="ECO:0007669"/>
    <property type="project" value="UniProtKB-KW"/>
</dbReference>
<evidence type="ECO:0000256" key="4">
    <source>
        <dbReference type="ARBA" id="ARBA00003889"/>
    </source>
</evidence>
<proteinExistence type="inferred from homology"/>
<keyword evidence="19" id="KW-1185">Reference proteome</keyword>
<evidence type="ECO:0000313" key="18">
    <source>
        <dbReference type="EMBL" id="MFD2912448.1"/>
    </source>
</evidence>
<evidence type="ECO:0000256" key="5">
    <source>
        <dbReference type="ARBA" id="ARBA00004692"/>
    </source>
</evidence>
<evidence type="ECO:0000256" key="3">
    <source>
        <dbReference type="ARBA" id="ARBA00001522"/>
    </source>
</evidence>
<dbReference type="PANTHER" id="PTHR34848:SF1">
    <property type="entry name" value="BIFUNCTIONAL ADENOSYLCOBALAMIN BIOSYNTHESIS PROTEIN COBU"/>
    <property type="match status" value="1"/>
</dbReference>
<evidence type="ECO:0000256" key="10">
    <source>
        <dbReference type="ARBA" id="ARBA00022573"/>
    </source>
</evidence>
<dbReference type="InterPro" id="IPR003203">
    <property type="entry name" value="CobU/CobP"/>
</dbReference>
<comment type="pathway">
    <text evidence="6">Cofactor biosynthesis; adenosylcobalamin biosynthesis; adenosylcobalamin from cob(II)yrinate a,c-diamide: step 5/7.</text>
</comment>
<evidence type="ECO:0000256" key="12">
    <source>
        <dbReference type="ARBA" id="ARBA00022741"/>
    </source>
</evidence>
<keyword evidence="15" id="KW-0342">GTP-binding</keyword>
<organism evidence="18 19">
    <name type="scientific">Jeotgalibacillus terrae</name>
    <dbReference type="NCBI Taxonomy" id="587735"/>
    <lineage>
        <taxon>Bacteria</taxon>
        <taxon>Bacillati</taxon>
        <taxon>Bacillota</taxon>
        <taxon>Bacilli</taxon>
        <taxon>Bacillales</taxon>
        <taxon>Caryophanaceae</taxon>
        <taxon>Jeotgalibacillus</taxon>
    </lineage>
</organism>
<keyword evidence="14" id="KW-0067">ATP-binding</keyword>